<reference evidence="10" key="1">
    <citation type="submission" date="2025-08" db="UniProtKB">
        <authorList>
            <consortium name="RefSeq"/>
        </authorList>
    </citation>
    <scope>IDENTIFICATION</scope>
    <source>
        <tissue evidence="10">Whole insect</tissue>
    </source>
</reference>
<dbReference type="PANTHER" id="PTHR48021:SF1">
    <property type="entry name" value="GH07001P-RELATED"/>
    <property type="match status" value="1"/>
</dbReference>
<dbReference type="InterPro" id="IPR020846">
    <property type="entry name" value="MFS_dom"/>
</dbReference>
<feature type="transmembrane region" description="Helical" evidence="8">
    <location>
        <begin position="107"/>
        <end position="125"/>
    </location>
</feature>
<feature type="transmembrane region" description="Helical" evidence="8">
    <location>
        <begin position="131"/>
        <end position="153"/>
    </location>
</feature>
<feature type="transmembrane region" description="Helical" evidence="8">
    <location>
        <begin position="72"/>
        <end position="95"/>
    </location>
</feature>
<keyword evidence="4" id="KW-0762">Sugar transport</keyword>
<dbReference type="InterPro" id="IPR036259">
    <property type="entry name" value="MFS_trans_sf"/>
</dbReference>
<feature type="transmembrane region" description="Helical" evidence="8">
    <location>
        <begin position="378"/>
        <end position="402"/>
    </location>
</feature>
<keyword evidence="2" id="KW-0813">Transport</keyword>
<evidence type="ECO:0000313" key="10">
    <source>
        <dbReference type="RefSeq" id="XP_028146682.1"/>
    </source>
</evidence>
<feature type="transmembrane region" description="Helical" evidence="8">
    <location>
        <begin position="445"/>
        <end position="465"/>
    </location>
</feature>
<dbReference type="FunFam" id="1.20.1250.20:FF:000218">
    <property type="entry name" value="facilitated trehalose transporter Tret1"/>
    <property type="match status" value="1"/>
</dbReference>
<dbReference type="PROSITE" id="PS50850">
    <property type="entry name" value="MFS"/>
    <property type="match status" value="1"/>
</dbReference>
<feature type="transmembrane region" description="Helical" evidence="8">
    <location>
        <begin position="317"/>
        <end position="337"/>
    </location>
</feature>
<keyword evidence="3" id="KW-1003">Cell membrane</keyword>
<dbReference type="InterPro" id="IPR050549">
    <property type="entry name" value="MFS_Trehalose_Transporter"/>
</dbReference>
<keyword evidence="6 8" id="KW-1133">Transmembrane helix</keyword>
<accession>A0A6P7GL75</accession>
<feature type="transmembrane region" description="Helical" evidence="8">
    <location>
        <begin position="414"/>
        <end position="433"/>
    </location>
</feature>
<dbReference type="RefSeq" id="XP_028146682.1">
    <property type="nucleotide sequence ID" value="XM_028290881.1"/>
</dbReference>
<dbReference type="GO" id="GO:0005886">
    <property type="term" value="C:plasma membrane"/>
    <property type="evidence" value="ECO:0007669"/>
    <property type="project" value="UniProtKB-SubCell"/>
</dbReference>
<protein>
    <submittedName>
        <fullName evidence="10">Facilitated trehalose transporter Tret1-like</fullName>
    </submittedName>
</protein>
<dbReference type="InterPro" id="IPR005828">
    <property type="entry name" value="MFS_sugar_transport-like"/>
</dbReference>
<feature type="transmembrane region" description="Helical" evidence="8">
    <location>
        <begin position="28"/>
        <end position="52"/>
    </location>
</feature>
<dbReference type="AlphaFoldDB" id="A0A6P7GL75"/>
<dbReference type="InParanoid" id="A0A6P7GL75"/>
<proteinExistence type="predicted"/>
<keyword evidence="5 8" id="KW-0812">Transmembrane</keyword>
<feature type="domain" description="Major facilitator superfamily (MFS) profile" evidence="9">
    <location>
        <begin position="38"/>
        <end position="469"/>
    </location>
</feature>
<evidence type="ECO:0000256" key="1">
    <source>
        <dbReference type="ARBA" id="ARBA00004651"/>
    </source>
</evidence>
<evidence type="ECO:0000256" key="3">
    <source>
        <dbReference type="ARBA" id="ARBA00022475"/>
    </source>
</evidence>
<evidence type="ECO:0000256" key="2">
    <source>
        <dbReference type="ARBA" id="ARBA00022448"/>
    </source>
</evidence>
<dbReference type="SUPFAM" id="SSF103473">
    <property type="entry name" value="MFS general substrate transporter"/>
    <property type="match status" value="1"/>
</dbReference>
<gene>
    <name evidence="10" type="primary">LOC114340159</name>
</gene>
<dbReference type="GO" id="GO:0022857">
    <property type="term" value="F:transmembrane transporter activity"/>
    <property type="evidence" value="ECO:0007669"/>
    <property type="project" value="InterPro"/>
</dbReference>
<organism evidence="10">
    <name type="scientific">Diabrotica virgifera virgifera</name>
    <name type="common">western corn rootworm</name>
    <dbReference type="NCBI Taxonomy" id="50390"/>
    <lineage>
        <taxon>Eukaryota</taxon>
        <taxon>Metazoa</taxon>
        <taxon>Ecdysozoa</taxon>
        <taxon>Arthropoda</taxon>
        <taxon>Hexapoda</taxon>
        <taxon>Insecta</taxon>
        <taxon>Pterygota</taxon>
        <taxon>Neoptera</taxon>
        <taxon>Endopterygota</taxon>
        <taxon>Coleoptera</taxon>
        <taxon>Polyphaga</taxon>
        <taxon>Cucujiformia</taxon>
        <taxon>Chrysomeloidea</taxon>
        <taxon>Chrysomelidae</taxon>
        <taxon>Galerucinae</taxon>
        <taxon>Diabroticina</taxon>
        <taxon>Diabroticites</taxon>
        <taxon>Diabrotica</taxon>
    </lineage>
</organism>
<feature type="transmembrane region" description="Helical" evidence="8">
    <location>
        <begin position="279"/>
        <end position="305"/>
    </location>
</feature>
<evidence type="ECO:0000256" key="7">
    <source>
        <dbReference type="ARBA" id="ARBA00023136"/>
    </source>
</evidence>
<evidence type="ECO:0000256" key="6">
    <source>
        <dbReference type="ARBA" id="ARBA00022989"/>
    </source>
</evidence>
<dbReference type="Pfam" id="PF00083">
    <property type="entry name" value="Sugar_tr"/>
    <property type="match status" value="1"/>
</dbReference>
<keyword evidence="7 8" id="KW-0472">Membrane</keyword>
<sequence length="482" mass="53617">MVGCKLKSHEYHQVMTNSANNGIFRSIYYVYACCFTANLLLVSLGSCLFWAAPVLPKLLSNDTNVNPFGKPINTMEVSIIAGCQYVGTGFGFLIMAKVCNWLGRKKTMRYSGLSLVAMLFILAFARSIYVYIIPLLVLGLNLSGIYISVSVYDIEISEVSNRSKIGSMLGISAPTGIFIGYVVGAYTSIQVYTLLIAIPTIINLVLEPLVIVESPVYLASKGRDADALSSLRLLRSTKTNEEVIKEYAQIEKTANSFQITTKRPSVLDMFKTKASRKALFLGLLLCIGQQTCGSTILLVFSGLIFNFADSVVSPDTIGIIMGITQLVIYFIVGYLYNIFGARKLMLISSSVCSICMLFSSIFFYLIKIKSPLPENLHWLPILLTILFITGYGMGYGFLPISLTNELFSTDLRSIGFATSMLGESFFVVFIRFSYPFLSENLGDHFGMFIYFLTGLFNFVCFLFWLPDTKDKSFQEIQIELSK</sequence>
<evidence type="ECO:0000259" key="9">
    <source>
        <dbReference type="PROSITE" id="PS50850"/>
    </source>
</evidence>
<dbReference type="PANTHER" id="PTHR48021">
    <property type="match status" value="1"/>
</dbReference>
<feature type="transmembrane region" description="Helical" evidence="8">
    <location>
        <begin position="189"/>
        <end position="212"/>
    </location>
</feature>
<evidence type="ECO:0000256" key="4">
    <source>
        <dbReference type="ARBA" id="ARBA00022597"/>
    </source>
</evidence>
<name>A0A6P7GL75_DIAVI</name>
<comment type="subcellular location">
    <subcellularLocation>
        <location evidence="1">Cell membrane</location>
        <topology evidence="1">Multi-pass membrane protein</topology>
    </subcellularLocation>
</comment>
<evidence type="ECO:0000256" key="8">
    <source>
        <dbReference type="SAM" id="Phobius"/>
    </source>
</evidence>
<feature type="transmembrane region" description="Helical" evidence="8">
    <location>
        <begin position="344"/>
        <end position="366"/>
    </location>
</feature>
<feature type="transmembrane region" description="Helical" evidence="8">
    <location>
        <begin position="165"/>
        <end position="183"/>
    </location>
</feature>
<evidence type="ECO:0000256" key="5">
    <source>
        <dbReference type="ARBA" id="ARBA00022692"/>
    </source>
</evidence>
<dbReference type="Gene3D" id="1.20.1250.20">
    <property type="entry name" value="MFS general substrate transporter like domains"/>
    <property type="match status" value="1"/>
</dbReference>